<sequence>MDWTSLPLPIDLFHIVAMVRATIPNKKKLKAISAAKRAKEEGISIHQVARTFNFQHSQLIRWMKQEDQLKQSKPKTKSTNHGMQGILQPATDDFLRWWFELRQQGFQVTHFQFTKKAEELSREFKMKTETAKPSIINRFLTKHNLVLRMRTNESQTDPRKTVAKALDYILHVARLLCIEPTRHQDFIMNMDQTPVYFDMSRRKTLERRGARSVPGRKSTCDTKRMTCAVFITASGLFLPTLNIFKGILNDRGRIVREFTNPALAYPQSEFYSVQSNAWMDEQNMEISIEKILKPHMQKCPFNAKPLLFLDHYRCHLMASVVHKIEDMGIQVEHIPGGCTSLCQPVDIGVNKPFKDRIRKMWEEWMLEEGLLEGVTKPPERNMVAKWIKESKELTKKSSIINAWRRGEYSHFFVGPATEEYHN</sequence>
<reference evidence="2" key="1">
    <citation type="submission" date="2021-01" db="EMBL/GenBank/DDBJ databases">
        <authorList>
            <person name="Corre E."/>
            <person name="Pelletier E."/>
            <person name="Niang G."/>
            <person name="Scheremetjew M."/>
            <person name="Finn R."/>
            <person name="Kale V."/>
            <person name="Holt S."/>
            <person name="Cochrane G."/>
            <person name="Meng A."/>
            <person name="Brown T."/>
            <person name="Cohen L."/>
        </authorList>
    </citation>
    <scope>NUCLEOTIDE SEQUENCE</scope>
    <source>
        <strain evidence="2">CCMP125</strain>
    </source>
</reference>
<dbReference type="Pfam" id="PF03184">
    <property type="entry name" value="DDE_1"/>
    <property type="match status" value="1"/>
</dbReference>
<dbReference type="PANTHER" id="PTHR19303:SF57">
    <property type="entry name" value="HTH CENPB-TYPE DOMAIN-CONTAINING PROTEIN"/>
    <property type="match status" value="1"/>
</dbReference>
<organism evidence="2">
    <name type="scientific">Entomoneis paludosa</name>
    <dbReference type="NCBI Taxonomy" id="265537"/>
    <lineage>
        <taxon>Eukaryota</taxon>
        <taxon>Sar</taxon>
        <taxon>Stramenopiles</taxon>
        <taxon>Ochrophyta</taxon>
        <taxon>Bacillariophyta</taxon>
        <taxon>Bacillariophyceae</taxon>
        <taxon>Bacillariophycidae</taxon>
        <taxon>Entomoneidaceae</taxon>
        <taxon>Entomoneis</taxon>
    </lineage>
</organism>
<dbReference type="GO" id="GO:0005634">
    <property type="term" value="C:nucleus"/>
    <property type="evidence" value="ECO:0007669"/>
    <property type="project" value="TreeGrafter"/>
</dbReference>
<name>A0A7S2Y530_9STRA</name>
<evidence type="ECO:0000313" key="2">
    <source>
        <dbReference type="EMBL" id="CAD9951664.1"/>
    </source>
</evidence>
<evidence type="ECO:0000259" key="1">
    <source>
        <dbReference type="Pfam" id="PF03184"/>
    </source>
</evidence>
<dbReference type="AlphaFoldDB" id="A0A7S2Y530"/>
<protein>
    <recommendedName>
        <fullName evidence="1">DDE-1 domain-containing protein</fullName>
    </recommendedName>
</protein>
<dbReference type="SUPFAM" id="SSF46689">
    <property type="entry name" value="Homeodomain-like"/>
    <property type="match status" value="1"/>
</dbReference>
<gene>
    <name evidence="2" type="ORF">APAL1065_LOCUS5606</name>
</gene>
<accession>A0A7S2Y530</accession>
<dbReference type="InterPro" id="IPR050863">
    <property type="entry name" value="CenT-Element_Derived"/>
</dbReference>
<dbReference type="GO" id="GO:0003677">
    <property type="term" value="F:DNA binding"/>
    <property type="evidence" value="ECO:0007669"/>
    <property type="project" value="TreeGrafter"/>
</dbReference>
<dbReference type="InterPro" id="IPR009057">
    <property type="entry name" value="Homeodomain-like_sf"/>
</dbReference>
<feature type="domain" description="DDE-1" evidence="1">
    <location>
        <begin position="270"/>
        <end position="403"/>
    </location>
</feature>
<dbReference type="InterPro" id="IPR004875">
    <property type="entry name" value="DDE_SF_endonuclease_dom"/>
</dbReference>
<proteinExistence type="predicted"/>
<dbReference type="PANTHER" id="PTHR19303">
    <property type="entry name" value="TRANSPOSON"/>
    <property type="match status" value="1"/>
</dbReference>
<dbReference type="EMBL" id="HBHT01008374">
    <property type="protein sequence ID" value="CAD9951664.1"/>
    <property type="molecule type" value="Transcribed_RNA"/>
</dbReference>